<protein>
    <submittedName>
        <fullName evidence="1">Uncharacterized protein</fullName>
    </submittedName>
</protein>
<proteinExistence type="predicted"/>
<dbReference type="EMBL" id="KQ976424">
    <property type="protein sequence ID" value="KYM88646.1"/>
    <property type="molecule type" value="Genomic_DNA"/>
</dbReference>
<dbReference type="Proteomes" id="UP000078540">
    <property type="component" value="Unassembled WGS sequence"/>
</dbReference>
<sequence length="68" mass="8148">MDATYPLCMLYIPSDFLRKYIFFHTFLFEENNDDSKKGLDSEIDDERGSSFRFAINFKKTYFIIKNTV</sequence>
<name>A0A195BRS9_9HYME</name>
<gene>
    <name evidence="1" type="ORF">ALC53_03131</name>
</gene>
<dbReference type="AlphaFoldDB" id="A0A195BRS9"/>
<reference evidence="1 2" key="1">
    <citation type="submission" date="2015-09" db="EMBL/GenBank/DDBJ databases">
        <title>Atta colombica WGS genome.</title>
        <authorList>
            <person name="Nygaard S."/>
            <person name="Hu H."/>
            <person name="Boomsma J."/>
            <person name="Zhang G."/>
        </authorList>
    </citation>
    <scope>NUCLEOTIDE SEQUENCE [LARGE SCALE GENOMIC DNA]</scope>
    <source>
        <strain evidence="1">Treedump-2</strain>
        <tissue evidence="1">Whole body</tissue>
    </source>
</reference>
<organism evidence="1 2">
    <name type="scientific">Atta colombica</name>
    <dbReference type="NCBI Taxonomy" id="520822"/>
    <lineage>
        <taxon>Eukaryota</taxon>
        <taxon>Metazoa</taxon>
        <taxon>Ecdysozoa</taxon>
        <taxon>Arthropoda</taxon>
        <taxon>Hexapoda</taxon>
        <taxon>Insecta</taxon>
        <taxon>Pterygota</taxon>
        <taxon>Neoptera</taxon>
        <taxon>Endopterygota</taxon>
        <taxon>Hymenoptera</taxon>
        <taxon>Apocrita</taxon>
        <taxon>Aculeata</taxon>
        <taxon>Formicoidea</taxon>
        <taxon>Formicidae</taxon>
        <taxon>Myrmicinae</taxon>
        <taxon>Atta</taxon>
    </lineage>
</organism>
<accession>A0A195BRS9</accession>
<keyword evidence="2" id="KW-1185">Reference proteome</keyword>
<evidence type="ECO:0000313" key="1">
    <source>
        <dbReference type="EMBL" id="KYM88646.1"/>
    </source>
</evidence>
<evidence type="ECO:0000313" key="2">
    <source>
        <dbReference type="Proteomes" id="UP000078540"/>
    </source>
</evidence>